<accession>A0AAD7NQG3</accession>
<name>A0AAD7NQG3_9AGAR</name>
<comment type="caution">
    <text evidence="1">The sequence shown here is derived from an EMBL/GenBank/DDBJ whole genome shotgun (WGS) entry which is preliminary data.</text>
</comment>
<proteinExistence type="predicted"/>
<reference evidence="1" key="1">
    <citation type="submission" date="2023-03" db="EMBL/GenBank/DDBJ databases">
        <title>Massive genome expansion in bonnet fungi (Mycena s.s.) driven by repeated elements and novel gene families across ecological guilds.</title>
        <authorList>
            <consortium name="Lawrence Berkeley National Laboratory"/>
            <person name="Harder C.B."/>
            <person name="Miyauchi S."/>
            <person name="Viragh M."/>
            <person name="Kuo A."/>
            <person name="Thoen E."/>
            <person name="Andreopoulos B."/>
            <person name="Lu D."/>
            <person name="Skrede I."/>
            <person name="Drula E."/>
            <person name="Henrissat B."/>
            <person name="Morin E."/>
            <person name="Kohler A."/>
            <person name="Barry K."/>
            <person name="LaButti K."/>
            <person name="Morin E."/>
            <person name="Salamov A."/>
            <person name="Lipzen A."/>
            <person name="Mereny Z."/>
            <person name="Hegedus B."/>
            <person name="Baldrian P."/>
            <person name="Stursova M."/>
            <person name="Weitz H."/>
            <person name="Taylor A."/>
            <person name="Grigoriev I.V."/>
            <person name="Nagy L.G."/>
            <person name="Martin F."/>
            <person name="Kauserud H."/>
        </authorList>
    </citation>
    <scope>NUCLEOTIDE SEQUENCE</scope>
    <source>
        <strain evidence="1">CBHHK182m</strain>
    </source>
</reference>
<dbReference type="InterPro" id="IPR011333">
    <property type="entry name" value="SKP1/BTB/POZ_sf"/>
</dbReference>
<dbReference type="EMBL" id="JARKIB010000015">
    <property type="protein sequence ID" value="KAJ7771501.1"/>
    <property type="molecule type" value="Genomic_DNA"/>
</dbReference>
<organism evidence="1 2">
    <name type="scientific">Mycena metata</name>
    <dbReference type="NCBI Taxonomy" id="1033252"/>
    <lineage>
        <taxon>Eukaryota</taxon>
        <taxon>Fungi</taxon>
        <taxon>Dikarya</taxon>
        <taxon>Basidiomycota</taxon>
        <taxon>Agaricomycotina</taxon>
        <taxon>Agaricomycetes</taxon>
        <taxon>Agaricomycetidae</taxon>
        <taxon>Agaricales</taxon>
        <taxon>Marasmiineae</taxon>
        <taxon>Mycenaceae</taxon>
        <taxon>Mycena</taxon>
    </lineage>
</organism>
<evidence type="ECO:0000313" key="1">
    <source>
        <dbReference type="EMBL" id="KAJ7771501.1"/>
    </source>
</evidence>
<evidence type="ECO:0000313" key="2">
    <source>
        <dbReference type="Proteomes" id="UP001215598"/>
    </source>
</evidence>
<protein>
    <recommendedName>
        <fullName evidence="3">BTB domain-containing protein</fullName>
    </recommendedName>
</protein>
<keyword evidence="2" id="KW-1185">Reference proteome</keyword>
<gene>
    <name evidence="1" type="ORF">B0H16DRAFT_1513723</name>
</gene>
<evidence type="ECO:0008006" key="3">
    <source>
        <dbReference type="Google" id="ProtNLM"/>
    </source>
</evidence>
<sequence length="329" mass="37112">MDDTIPAGFEVVELEPKRVIDLWFEDGNVVIQAEDYQFCLFKSFLTTRSPIFADTFSIPQPEEAERINGCPVLRIHDSATDAAHFFKAIFDSETFLPPPTQTTFEKVAAILRLSTKYEVGYLRKRALAHLSSGYPTTLAAWRADDPGLNTATFPVLPSDALATINLAREVACPWVLPTALYDYVKSTGPSEIFSGTLQDGVLLQLSAADKRLCLEARETQREASKDLETFLTALIPEDCTSADGACLSSRLVWMRYLNKLRQDGFWLDPTEVWDHWDVFGTHVCTPCLLECEKKYEDARQAVWLSIPAMFNLPSWSELEAERRKALEEL</sequence>
<dbReference type="Gene3D" id="3.30.710.10">
    <property type="entry name" value="Potassium Channel Kv1.1, Chain A"/>
    <property type="match status" value="1"/>
</dbReference>
<dbReference type="Proteomes" id="UP001215598">
    <property type="component" value="Unassembled WGS sequence"/>
</dbReference>
<dbReference type="AlphaFoldDB" id="A0AAD7NQG3"/>